<dbReference type="GO" id="GO:1902600">
    <property type="term" value="P:proton transmembrane transport"/>
    <property type="evidence" value="ECO:0007669"/>
    <property type="project" value="TreeGrafter"/>
</dbReference>
<keyword evidence="2" id="KW-1003">Cell membrane</keyword>
<dbReference type="InterPro" id="IPR006068">
    <property type="entry name" value="ATPase_P-typ_cation-transptr_C"/>
</dbReference>
<dbReference type="Pfam" id="PF00689">
    <property type="entry name" value="Cation_ATPase_C"/>
    <property type="match status" value="1"/>
</dbReference>
<dbReference type="PANTHER" id="PTHR43294:SF21">
    <property type="entry name" value="CATION TRANSPORTING ATPASE"/>
    <property type="match status" value="1"/>
</dbReference>
<evidence type="ECO:0000259" key="8">
    <source>
        <dbReference type="Pfam" id="PF00689"/>
    </source>
</evidence>
<evidence type="ECO:0000313" key="9">
    <source>
        <dbReference type="EMBL" id="EAR95651.1"/>
    </source>
</evidence>
<dbReference type="InterPro" id="IPR059000">
    <property type="entry name" value="ATPase_P-type_domA"/>
</dbReference>
<feature type="transmembrane region" description="Helical" evidence="6">
    <location>
        <begin position="450"/>
        <end position="473"/>
    </location>
</feature>
<evidence type="ECO:0000256" key="4">
    <source>
        <dbReference type="ARBA" id="ARBA00022989"/>
    </source>
</evidence>
<dbReference type="PANTHER" id="PTHR43294">
    <property type="entry name" value="SODIUM/POTASSIUM-TRANSPORTING ATPASE SUBUNIT ALPHA"/>
    <property type="match status" value="1"/>
</dbReference>
<accession>I7ME76</accession>
<keyword evidence="5 6" id="KW-0472">Membrane</keyword>
<dbReference type="HOGENOM" id="CLU_002360_4_1_1"/>
<dbReference type="InterPro" id="IPR023299">
    <property type="entry name" value="ATPase_P-typ_cyto_dom_N"/>
</dbReference>
<dbReference type="RefSeq" id="XP_001015896.1">
    <property type="nucleotide sequence ID" value="XM_001015896.1"/>
</dbReference>
<protein>
    <submittedName>
        <fullName evidence="9">E1-E2 ATPase family protein</fullName>
    </submittedName>
</protein>
<evidence type="ECO:0000256" key="6">
    <source>
        <dbReference type="SAM" id="Phobius"/>
    </source>
</evidence>
<dbReference type="Gene3D" id="1.20.1110.10">
    <property type="entry name" value="Calcium-transporting ATPase, transmembrane domain"/>
    <property type="match status" value="2"/>
</dbReference>
<dbReference type="Gene3D" id="3.40.50.1000">
    <property type="entry name" value="HAD superfamily/HAD-like"/>
    <property type="match status" value="1"/>
</dbReference>
<name>I7ME76_TETTS</name>
<dbReference type="Pfam" id="PF00122">
    <property type="entry name" value="E1-E2_ATPase"/>
    <property type="match status" value="1"/>
</dbReference>
<evidence type="ECO:0000256" key="1">
    <source>
        <dbReference type="ARBA" id="ARBA00004651"/>
    </source>
</evidence>
<feature type="transmembrane region" description="Helical" evidence="6">
    <location>
        <begin position="1043"/>
        <end position="1065"/>
    </location>
</feature>
<dbReference type="SUPFAM" id="SSF81665">
    <property type="entry name" value="Calcium ATPase, transmembrane domain M"/>
    <property type="match status" value="1"/>
</dbReference>
<proteinExistence type="predicted"/>
<dbReference type="InterPro" id="IPR008250">
    <property type="entry name" value="ATPase_P-typ_transduc_dom_A_sf"/>
</dbReference>
<feature type="transmembrane region" description="Helical" evidence="6">
    <location>
        <begin position="425"/>
        <end position="444"/>
    </location>
</feature>
<dbReference type="GO" id="GO:0005391">
    <property type="term" value="F:P-type sodium:potassium-exchanging transporter activity"/>
    <property type="evidence" value="ECO:0007669"/>
    <property type="project" value="TreeGrafter"/>
</dbReference>
<feature type="transmembrane region" description="Helical" evidence="6">
    <location>
        <begin position="970"/>
        <end position="997"/>
    </location>
</feature>
<sequence>MEDSFDRPFINMQLTHVPVMNGDNMVHISSEKGSFNAKTAPHEAFLSNQQLIKDQEHDSQNNVFSNNFMMINQQQQQRKQQLDITNRYQSQNNLIDDEKQQLCRDKDQFPPINNKKPSGKKVFPVASQSNEKTCQESNASKSDIQANQTFPFYLENQTNSQNFYYPYHAMTLKNLQQYFKFDGERGLSSNQIVQNRSQFSNQHSKTQINLEKVLNQRYEVVINLLLQFKFVIILSAIIFFFSFAYYQSDPSQILLALFLVWIAILNKRKSFDELQQEKLQSVKQKYIPSYCTVIREGQQVSIQTSSVVAGDIIVLQQNSLVPVDSRVLTIDRGLIMKADISAVFEEKLPKVLSTFCNYPSNYLKSQNVVPQGAKIVQGSGKVIALMSADESFCMKQINSLIFEGSKQVKLKNPIKSELNHFATNLSYLSIIIALVFILVSRLAFDCSNMTSFVFAGSVFIAFVPEGLLTQVYLAKFMRQKSSCNKAQNDDSQKKLDYQPQEASFKINKYEQVIENLSYINCICTNFDSLVEKPQTEVTGMWVSNTLVNSSKDIFNQIDYFVSNKSYLNLITGSVLANDSLFSTPNSSQFDSKQQKNLNQNNYLPYEAEGDLKDVALLRLCQNVFDVNTLRFQSPIVINENGNLFKIPYDERSQYSAVLVKENQNTNEEYTIYIKGNPHIIMKACTQILIYEDKTKITEEIYDKFCDAISKFQIKGEDIIAVAKLPISKQDLKSDKVNSIFDVEGQVKRQLSDFIMLGLFSFSSPTANNLERSLKLARTSGTKVVIVSEKDTVTAFSIASNCGLFQNLKMNEILIDQTYKTKEKEDLKSQLQSVSAVVMNGARLNGLNSTLELESPIFDCLNKQVCIFANTSQEQKKLLIPYMRHMGFKIGVISNEITDLMFMNSGDISFSGTQATPLLQGLSDVQLIRNKYQSDISAALEAIEEGRCYMENTKKIFALSGSTKMSQILPLLAFIILRIPLALSAMFMILLSCVTNFIPALSLAKEDPDIDILFIKQDYQQYGNMQKITSQPKQTSNKVATFGLFFYSYFFIGAIAAGAGFCAYFTTMNHLGFPIKSTFQLFDKKGYTADLHVANNMGYDIDVVNNYLQTAKPHLDIPADTVLDPSMPHWNSLFMTLSNDCEYDIQNYNPTHQFIDWADKNQSKVDLRKFYVYCDQNDKKWKNLVTWSDCDPTDYINYSTITENTACYTSEALNYAQTSYLLAIVFFQFTNLIALKSLRWSFVHTPFNLLFAVSIILQLIICVFLVEIPGIQIIFRTRPLHFWQWGIPAAPFAVFVLLYEEIRKYFARSTRWFSKIATF</sequence>
<dbReference type="InParanoid" id="I7ME76"/>
<evidence type="ECO:0000256" key="3">
    <source>
        <dbReference type="ARBA" id="ARBA00022692"/>
    </source>
</evidence>
<dbReference type="GO" id="GO:0000166">
    <property type="term" value="F:nucleotide binding"/>
    <property type="evidence" value="ECO:0007669"/>
    <property type="project" value="InterPro"/>
</dbReference>
<dbReference type="Proteomes" id="UP000009168">
    <property type="component" value="Unassembled WGS sequence"/>
</dbReference>
<feature type="transmembrane region" description="Helical" evidence="6">
    <location>
        <begin position="1279"/>
        <end position="1298"/>
    </location>
</feature>
<dbReference type="eggNOG" id="KOG0203">
    <property type="taxonomic scope" value="Eukaryota"/>
</dbReference>
<dbReference type="InterPro" id="IPR023214">
    <property type="entry name" value="HAD_sf"/>
</dbReference>
<keyword evidence="10" id="KW-1185">Reference proteome</keyword>
<dbReference type="InterPro" id="IPR023298">
    <property type="entry name" value="ATPase_P-typ_TM_dom_sf"/>
</dbReference>
<dbReference type="KEGG" id="tet:TTHERM_00266610"/>
<organism evidence="9 10">
    <name type="scientific">Tetrahymena thermophila (strain SB210)</name>
    <dbReference type="NCBI Taxonomy" id="312017"/>
    <lineage>
        <taxon>Eukaryota</taxon>
        <taxon>Sar</taxon>
        <taxon>Alveolata</taxon>
        <taxon>Ciliophora</taxon>
        <taxon>Intramacronucleata</taxon>
        <taxon>Oligohymenophorea</taxon>
        <taxon>Hymenostomatida</taxon>
        <taxon>Tetrahymenina</taxon>
        <taxon>Tetrahymenidae</taxon>
        <taxon>Tetrahymena</taxon>
    </lineage>
</organism>
<feature type="transmembrane region" description="Helical" evidence="6">
    <location>
        <begin position="1246"/>
        <end position="1267"/>
    </location>
</feature>
<dbReference type="STRING" id="312017.I7ME76"/>
<dbReference type="Gene3D" id="2.70.150.10">
    <property type="entry name" value="Calcium-transporting ATPase, cytoplasmic transduction domain A"/>
    <property type="match status" value="1"/>
</dbReference>
<feature type="domain" description="P-type ATPase A" evidence="7">
    <location>
        <begin position="286"/>
        <end position="396"/>
    </location>
</feature>
<dbReference type="InterPro" id="IPR050510">
    <property type="entry name" value="Cation_transp_ATPase_P-type"/>
</dbReference>
<evidence type="ECO:0000259" key="7">
    <source>
        <dbReference type="Pfam" id="PF00122"/>
    </source>
</evidence>
<evidence type="ECO:0000256" key="2">
    <source>
        <dbReference type="ARBA" id="ARBA00022475"/>
    </source>
</evidence>
<feature type="transmembrane region" description="Helical" evidence="6">
    <location>
        <begin position="220"/>
        <end position="244"/>
    </location>
</feature>
<dbReference type="GO" id="GO:0030007">
    <property type="term" value="P:intracellular potassium ion homeostasis"/>
    <property type="evidence" value="ECO:0007669"/>
    <property type="project" value="TreeGrafter"/>
</dbReference>
<dbReference type="SUPFAM" id="SSF56784">
    <property type="entry name" value="HAD-like"/>
    <property type="match status" value="1"/>
</dbReference>
<dbReference type="GO" id="GO:1990573">
    <property type="term" value="P:potassium ion import across plasma membrane"/>
    <property type="evidence" value="ECO:0007669"/>
    <property type="project" value="TreeGrafter"/>
</dbReference>
<keyword evidence="3 6" id="KW-0812">Transmembrane</keyword>
<evidence type="ECO:0000313" key="10">
    <source>
        <dbReference type="Proteomes" id="UP000009168"/>
    </source>
</evidence>
<feature type="transmembrane region" description="Helical" evidence="6">
    <location>
        <begin position="250"/>
        <end position="266"/>
    </location>
</feature>
<gene>
    <name evidence="9" type="ORF">TTHERM_00266610</name>
</gene>
<dbReference type="InterPro" id="IPR036412">
    <property type="entry name" value="HAD-like_sf"/>
</dbReference>
<evidence type="ECO:0000256" key="5">
    <source>
        <dbReference type="ARBA" id="ARBA00023136"/>
    </source>
</evidence>
<reference evidence="10" key="1">
    <citation type="journal article" date="2006" name="PLoS Biol.">
        <title>Macronuclear genome sequence of the ciliate Tetrahymena thermophila, a model eukaryote.</title>
        <authorList>
            <person name="Eisen J.A."/>
            <person name="Coyne R.S."/>
            <person name="Wu M."/>
            <person name="Wu D."/>
            <person name="Thiagarajan M."/>
            <person name="Wortman J.R."/>
            <person name="Badger J.H."/>
            <person name="Ren Q."/>
            <person name="Amedeo P."/>
            <person name="Jones K.M."/>
            <person name="Tallon L.J."/>
            <person name="Delcher A.L."/>
            <person name="Salzberg S.L."/>
            <person name="Silva J.C."/>
            <person name="Haas B.J."/>
            <person name="Majoros W.H."/>
            <person name="Farzad M."/>
            <person name="Carlton J.M."/>
            <person name="Smith R.K. Jr."/>
            <person name="Garg J."/>
            <person name="Pearlman R.E."/>
            <person name="Karrer K.M."/>
            <person name="Sun L."/>
            <person name="Manning G."/>
            <person name="Elde N.C."/>
            <person name="Turkewitz A.P."/>
            <person name="Asai D.J."/>
            <person name="Wilkes D.E."/>
            <person name="Wang Y."/>
            <person name="Cai H."/>
            <person name="Collins K."/>
            <person name="Stewart B.A."/>
            <person name="Lee S.R."/>
            <person name="Wilamowska K."/>
            <person name="Weinberg Z."/>
            <person name="Ruzzo W.L."/>
            <person name="Wloga D."/>
            <person name="Gaertig J."/>
            <person name="Frankel J."/>
            <person name="Tsao C.-C."/>
            <person name="Gorovsky M.A."/>
            <person name="Keeling P.J."/>
            <person name="Waller R.F."/>
            <person name="Patron N.J."/>
            <person name="Cherry J.M."/>
            <person name="Stover N.A."/>
            <person name="Krieger C.J."/>
            <person name="del Toro C."/>
            <person name="Ryder H.F."/>
            <person name="Williamson S.C."/>
            <person name="Barbeau R.A."/>
            <person name="Hamilton E.P."/>
            <person name="Orias E."/>
        </authorList>
    </citation>
    <scope>NUCLEOTIDE SEQUENCE [LARGE SCALE GENOMIC DNA]</scope>
    <source>
        <strain evidence="10">SB210</strain>
    </source>
</reference>
<comment type="subcellular location">
    <subcellularLocation>
        <location evidence="1">Cell membrane</location>
        <topology evidence="1">Multi-pass membrane protein</topology>
    </subcellularLocation>
</comment>
<dbReference type="GO" id="GO:0036376">
    <property type="term" value="P:sodium ion export across plasma membrane"/>
    <property type="evidence" value="ECO:0007669"/>
    <property type="project" value="TreeGrafter"/>
</dbReference>
<dbReference type="SUPFAM" id="SSF81653">
    <property type="entry name" value="Calcium ATPase, transduction domain A"/>
    <property type="match status" value="1"/>
</dbReference>
<feature type="domain" description="Cation-transporting P-type ATPase C-terminal" evidence="8">
    <location>
        <begin position="1207"/>
        <end position="1305"/>
    </location>
</feature>
<dbReference type="Pfam" id="PF13246">
    <property type="entry name" value="Cation_ATPase"/>
    <property type="match status" value="1"/>
</dbReference>
<dbReference type="Gene3D" id="3.40.1110.10">
    <property type="entry name" value="Calcium-transporting ATPase, cytoplasmic domain N"/>
    <property type="match status" value="1"/>
</dbReference>
<dbReference type="SUPFAM" id="SSF81660">
    <property type="entry name" value="Metal cation-transporting ATPase, ATP-binding domain N"/>
    <property type="match status" value="1"/>
</dbReference>
<dbReference type="EMBL" id="GG662703">
    <property type="protein sequence ID" value="EAR95651.1"/>
    <property type="molecule type" value="Genomic_DNA"/>
</dbReference>
<dbReference type="GO" id="GO:0005886">
    <property type="term" value="C:plasma membrane"/>
    <property type="evidence" value="ECO:0007669"/>
    <property type="project" value="UniProtKB-SubCell"/>
</dbReference>
<dbReference type="GeneID" id="7846376"/>
<dbReference type="GO" id="GO:0006883">
    <property type="term" value="P:intracellular sodium ion homeostasis"/>
    <property type="evidence" value="ECO:0007669"/>
    <property type="project" value="TreeGrafter"/>
</dbReference>
<keyword evidence="4 6" id="KW-1133">Transmembrane helix</keyword>